<organism evidence="2 3">
    <name type="scientific">Neolentinus lepideus HHB14362 ss-1</name>
    <dbReference type="NCBI Taxonomy" id="1314782"/>
    <lineage>
        <taxon>Eukaryota</taxon>
        <taxon>Fungi</taxon>
        <taxon>Dikarya</taxon>
        <taxon>Basidiomycota</taxon>
        <taxon>Agaricomycotina</taxon>
        <taxon>Agaricomycetes</taxon>
        <taxon>Gloeophyllales</taxon>
        <taxon>Gloeophyllaceae</taxon>
        <taxon>Neolentinus</taxon>
    </lineage>
</organism>
<dbReference type="InParanoid" id="A0A165RZ77"/>
<gene>
    <name evidence="2" type="ORF">NEOLEDRAFT_1134825</name>
</gene>
<protein>
    <submittedName>
        <fullName evidence="2">Uncharacterized protein</fullName>
    </submittedName>
</protein>
<accession>A0A165RZ77</accession>
<reference evidence="2 3" key="1">
    <citation type="journal article" date="2016" name="Mol. Biol. Evol.">
        <title>Comparative Genomics of Early-Diverging Mushroom-Forming Fungi Provides Insights into the Origins of Lignocellulose Decay Capabilities.</title>
        <authorList>
            <person name="Nagy L.G."/>
            <person name="Riley R."/>
            <person name="Tritt A."/>
            <person name="Adam C."/>
            <person name="Daum C."/>
            <person name="Floudas D."/>
            <person name="Sun H."/>
            <person name="Yadav J.S."/>
            <person name="Pangilinan J."/>
            <person name="Larsson K.H."/>
            <person name="Matsuura K."/>
            <person name="Barry K."/>
            <person name="Labutti K."/>
            <person name="Kuo R."/>
            <person name="Ohm R.A."/>
            <person name="Bhattacharya S.S."/>
            <person name="Shirouzu T."/>
            <person name="Yoshinaga Y."/>
            <person name="Martin F.M."/>
            <person name="Grigoriev I.V."/>
            <person name="Hibbett D.S."/>
        </authorList>
    </citation>
    <scope>NUCLEOTIDE SEQUENCE [LARGE SCALE GENOMIC DNA]</scope>
    <source>
        <strain evidence="2 3">HHB14362 ss-1</strain>
    </source>
</reference>
<evidence type="ECO:0000313" key="3">
    <source>
        <dbReference type="Proteomes" id="UP000076761"/>
    </source>
</evidence>
<evidence type="ECO:0000256" key="1">
    <source>
        <dbReference type="SAM" id="MobiDB-lite"/>
    </source>
</evidence>
<name>A0A165RZ77_9AGAM</name>
<dbReference type="Proteomes" id="UP000076761">
    <property type="component" value="Unassembled WGS sequence"/>
</dbReference>
<dbReference type="AlphaFoldDB" id="A0A165RZ77"/>
<feature type="region of interest" description="Disordered" evidence="1">
    <location>
        <begin position="1"/>
        <end position="30"/>
    </location>
</feature>
<feature type="compositionally biased region" description="Polar residues" evidence="1">
    <location>
        <begin position="124"/>
        <end position="134"/>
    </location>
</feature>
<evidence type="ECO:0000313" key="2">
    <source>
        <dbReference type="EMBL" id="KZT24456.1"/>
    </source>
</evidence>
<dbReference type="EMBL" id="KV425577">
    <property type="protein sequence ID" value="KZT24456.1"/>
    <property type="molecule type" value="Genomic_DNA"/>
</dbReference>
<proteinExistence type="predicted"/>
<dbReference type="OrthoDB" id="10508001at2759"/>
<feature type="region of interest" description="Disordered" evidence="1">
    <location>
        <begin position="108"/>
        <end position="153"/>
    </location>
</feature>
<feature type="region of interest" description="Disordered" evidence="1">
    <location>
        <begin position="226"/>
        <end position="248"/>
    </location>
</feature>
<keyword evidence="3" id="KW-1185">Reference proteome</keyword>
<sequence>MYKPRRPHGHSVSLSLDEGTDSHISGDGSPQRTSFVFISSRAPVSSDRVVTLPFRHQPRLFQEHLLFRGRGAYDYKHAVSNTAAAGSSKLPSGFISLHSPSLLADQRLFSTPNDSSSFHDDAPGNSNDPSTQAVPSEHSPGLTQASSMPILPPRARTFPLLPSSFRDMTSSSSSTLAWPDFDDSESEKRLDVVNVASDLVTNEASQNCQGTSSIPVEKWATQKATHQGRARTHSTVCHRPSPLSDSETERNLSLTEICEIFHLGSPAKMGFQATAFAPMPLARRRLTASSRTASLIDGNTLEESRVNPEDAV</sequence>